<dbReference type="PROSITE" id="PS51293">
    <property type="entry name" value="SANT"/>
    <property type="match status" value="1"/>
</dbReference>
<keyword evidence="4" id="KW-0539">Nucleus</keyword>
<dbReference type="Proteomes" id="UP000230069">
    <property type="component" value="Unassembled WGS sequence"/>
</dbReference>
<feature type="domain" description="SANT" evidence="6">
    <location>
        <begin position="6"/>
        <end position="62"/>
    </location>
</feature>
<dbReference type="InParanoid" id="A0A2G5EJ80"/>
<name>A0A2G5EJ80_AQUCA</name>
<dbReference type="InterPro" id="IPR017884">
    <property type="entry name" value="SANT_dom"/>
</dbReference>
<dbReference type="Gene3D" id="1.10.10.60">
    <property type="entry name" value="Homeodomain-like"/>
    <property type="match status" value="1"/>
</dbReference>
<evidence type="ECO:0000256" key="3">
    <source>
        <dbReference type="ARBA" id="ARBA00023163"/>
    </source>
</evidence>
<keyword evidence="8" id="KW-1185">Reference proteome</keyword>
<reference evidence="7 8" key="1">
    <citation type="submission" date="2017-09" db="EMBL/GenBank/DDBJ databases">
        <title>WGS assembly of Aquilegia coerulea Goldsmith.</title>
        <authorList>
            <person name="Hodges S."/>
            <person name="Kramer E."/>
            <person name="Nordborg M."/>
            <person name="Tomkins J."/>
            <person name="Borevitz J."/>
            <person name="Derieg N."/>
            <person name="Yan J."/>
            <person name="Mihaltcheva S."/>
            <person name="Hayes R.D."/>
            <person name="Rokhsar D."/>
        </authorList>
    </citation>
    <scope>NUCLEOTIDE SEQUENCE [LARGE SCALE GENOMIC DNA]</scope>
    <source>
        <strain evidence="8">cv. Goldsmith</strain>
    </source>
</reference>
<comment type="subcellular location">
    <subcellularLocation>
        <location evidence="1">Nucleus</location>
    </subcellularLocation>
</comment>
<dbReference type="GO" id="GO:0005634">
    <property type="term" value="C:nucleus"/>
    <property type="evidence" value="ECO:0007669"/>
    <property type="project" value="UniProtKB-SubCell"/>
</dbReference>
<dbReference type="AlphaFoldDB" id="A0A2G5EJ80"/>
<evidence type="ECO:0000256" key="2">
    <source>
        <dbReference type="ARBA" id="ARBA00023015"/>
    </source>
</evidence>
<dbReference type="InterPro" id="IPR009057">
    <property type="entry name" value="Homeodomain-like_sf"/>
</dbReference>
<dbReference type="EMBL" id="KZ305024">
    <property type="protein sequence ID" value="PIA55741.1"/>
    <property type="molecule type" value="Genomic_DNA"/>
</dbReference>
<dbReference type="InterPro" id="IPR044636">
    <property type="entry name" value="RADIALIS-like"/>
</dbReference>
<organism evidence="7 8">
    <name type="scientific">Aquilegia coerulea</name>
    <name type="common">Rocky mountain columbine</name>
    <dbReference type="NCBI Taxonomy" id="218851"/>
    <lineage>
        <taxon>Eukaryota</taxon>
        <taxon>Viridiplantae</taxon>
        <taxon>Streptophyta</taxon>
        <taxon>Embryophyta</taxon>
        <taxon>Tracheophyta</taxon>
        <taxon>Spermatophyta</taxon>
        <taxon>Magnoliopsida</taxon>
        <taxon>Ranunculales</taxon>
        <taxon>Ranunculaceae</taxon>
        <taxon>Thalictroideae</taxon>
        <taxon>Aquilegia</taxon>
    </lineage>
</organism>
<evidence type="ECO:0000256" key="1">
    <source>
        <dbReference type="ARBA" id="ARBA00004123"/>
    </source>
</evidence>
<feature type="region of interest" description="Disordered" evidence="5">
    <location>
        <begin position="73"/>
        <end position="105"/>
    </location>
</feature>
<dbReference type="Pfam" id="PF23082">
    <property type="entry name" value="Myb_DNA-binding_2"/>
    <property type="match status" value="1"/>
</dbReference>
<dbReference type="CDD" id="cd00167">
    <property type="entry name" value="SANT"/>
    <property type="match status" value="1"/>
</dbReference>
<evidence type="ECO:0000256" key="5">
    <source>
        <dbReference type="SAM" id="MobiDB-lite"/>
    </source>
</evidence>
<evidence type="ECO:0000313" key="8">
    <source>
        <dbReference type="Proteomes" id="UP000230069"/>
    </source>
</evidence>
<gene>
    <name evidence="7" type="ORF">AQUCO_00700215v1</name>
</gene>
<keyword evidence="3" id="KW-0804">Transcription</keyword>
<dbReference type="PANTHER" id="PTHR43952:SF72">
    <property type="entry name" value="MYB-LIKE DOMAIN-CONTAINING PROTEIN"/>
    <property type="match status" value="1"/>
</dbReference>
<protein>
    <recommendedName>
        <fullName evidence="6">SANT domain-containing protein</fullName>
    </recommendedName>
</protein>
<dbReference type="STRING" id="218851.A0A2G5EJ80"/>
<evidence type="ECO:0000313" key="7">
    <source>
        <dbReference type="EMBL" id="PIA55741.1"/>
    </source>
</evidence>
<dbReference type="PANTHER" id="PTHR43952">
    <property type="entry name" value="MYB FAMILY TRANSCRIPTION FACTOR-RELATED"/>
    <property type="match status" value="1"/>
</dbReference>
<dbReference type="OrthoDB" id="118550at2759"/>
<dbReference type="GO" id="GO:0003700">
    <property type="term" value="F:DNA-binding transcription factor activity"/>
    <property type="evidence" value="ECO:0007669"/>
    <property type="project" value="InterPro"/>
</dbReference>
<feature type="compositionally biased region" description="Basic and acidic residues" evidence="5">
    <location>
        <begin position="95"/>
        <end position="105"/>
    </location>
</feature>
<dbReference type="InterPro" id="IPR001005">
    <property type="entry name" value="SANT/Myb"/>
</dbReference>
<evidence type="ECO:0000256" key="4">
    <source>
        <dbReference type="ARBA" id="ARBA00023242"/>
    </source>
</evidence>
<dbReference type="SUPFAM" id="SSF46689">
    <property type="entry name" value="Homeodomain-like"/>
    <property type="match status" value="1"/>
</dbReference>
<keyword evidence="2" id="KW-0805">Transcription regulation</keyword>
<sequence length="105" mass="11632">MASSSVSSSTWTTKQNKLFEHALAMYDDGTPDRWYHVAKAVGGGKTVEDIKKHYDFLVEDVNNIEAGLIPIPNYQPMVSNNNNNNNKGKGKGKGKGKDIYNGEER</sequence>
<dbReference type="SMART" id="SM00717">
    <property type="entry name" value="SANT"/>
    <property type="match status" value="1"/>
</dbReference>
<evidence type="ECO:0000259" key="6">
    <source>
        <dbReference type="PROSITE" id="PS51293"/>
    </source>
</evidence>
<dbReference type="FunFam" id="1.10.10.60:FF:000154">
    <property type="entry name" value="Transcription factor SRM1"/>
    <property type="match status" value="1"/>
</dbReference>
<accession>A0A2G5EJ80</accession>
<proteinExistence type="predicted"/>